<dbReference type="Proteomes" id="UP000594638">
    <property type="component" value="Unassembled WGS sequence"/>
</dbReference>
<evidence type="ECO:0000313" key="2">
    <source>
        <dbReference type="EMBL" id="CAA2981961.1"/>
    </source>
</evidence>
<organism evidence="2 3">
    <name type="scientific">Olea europaea subsp. europaea</name>
    <dbReference type="NCBI Taxonomy" id="158383"/>
    <lineage>
        <taxon>Eukaryota</taxon>
        <taxon>Viridiplantae</taxon>
        <taxon>Streptophyta</taxon>
        <taxon>Embryophyta</taxon>
        <taxon>Tracheophyta</taxon>
        <taxon>Spermatophyta</taxon>
        <taxon>Magnoliopsida</taxon>
        <taxon>eudicotyledons</taxon>
        <taxon>Gunneridae</taxon>
        <taxon>Pentapetalae</taxon>
        <taxon>asterids</taxon>
        <taxon>lamiids</taxon>
        <taxon>Lamiales</taxon>
        <taxon>Oleaceae</taxon>
        <taxon>Oleeae</taxon>
        <taxon>Olea</taxon>
    </lineage>
</organism>
<feature type="compositionally biased region" description="Basic and acidic residues" evidence="1">
    <location>
        <begin position="45"/>
        <end position="56"/>
    </location>
</feature>
<comment type="caution">
    <text evidence="2">The sequence shown here is derived from an EMBL/GenBank/DDBJ whole genome shotgun (WGS) entry which is preliminary data.</text>
</comment>
<feature type="region of interest" description="Disordered" evidence="1">
    <location>
        <begin position="20"/>
        <end position="56"/>
    </location>
</feature>
<sequence length="163" mass="17005">MVAPVSIYGSSVFDVSPAQGAIATAERPGQRLWGPRSRRRSKARASGERLEGWDRGKNCFSGEKVSNCGPSVFDVSTAQGAIATAEGPGQRLWGLGPRSPRDRKRGASGERLDGRDRGSGRNGGGNGPAIVGSAEPAAIESKGLAGSAWWGGIGKNFLQRREG</sequence>
<feature type="compositionally biased region" description="Basic and acidic residues" evidence="1">
    <location>
        <begin position="105"/>
        <end position="119"/>
    </location>
</feature>
<name>A0A8S0RPW5_OLEEU</name>
<accession>A0A8S0RPW5</accession>
<reference evidence="2 3" key="1">
    <citation type="submission" date="2019-12" db="EMBL/GenBank/DDBJ databases">
        <authorList>
            <person name="Alioto T."/>
            <person name="Alioto T."/>
            <person name="Gomez Garrido J."/>
        </authorList>
    </citation>
    <scope>NUCLEOTIDE SEQUENCE [LARGE SCALE GENOMIC DNA]</scope>
</reference>
<protein>
    <submittedName>
        <fullName evidence="2">Uncharacterized protein</fullName>
    </submittedName>
</protein>
<proteinExistence type="predicted"/>
<keyword evidence="3" id="KW-1185">Reference proteome</keyword>
<feature type="region of interest" description="Disordered" evidence="1">
    <location>
        <begin position="79"/>
        <end position="134"/>
    </location>
</feature>
<evidence type="ECO:0000313" key="3">
    <source>
        <dbReference type="Proteomes" id="UP000594638"/>
    </source>
</evidence>
<dbReference type="Gramene" id="OE9A098680T1">
    <property type="protein sequence ID" value="OE9A098680C1"/>
    <property type="gene ID" value="OE9A098680"/>
</dbReference>
<evidence type="ECO:0000256" key="1">
    <source>
        <dbReference type="SAM" id="MobiDB-lite"/>
    </source>
</evidence>
<dbReference type="AlphaFoldDB" id="A0A8S0RPW5"/>
<dbReference type="EMBL" id="CACTIH010003684">
    <property type="protein sequence ID" value="CAA2981961.1"/>
    <property type="molecule type" value="Genomic_DNA"/>
</dbReference>
<gene>
    <name evidence="2" type="ORF">OLEA9_A098680</name>
</gene>